<evidence type="ECO:0000259" key="2">
    <source>
        <dbReference type="PROSITE" id="PS50090"/>
    </source>
</evidence>
<dbReference type="InterPro" id="IPR044822">
    <property type="entry name" value="Myb_DNA-bind_4"/>
</dbReference>
<organism evidence="3 4">
    <name type="scientific">Exocentrus adspersus</name>
    <dbReference type="NCBI Taxonomy" id="1586481"/>
    <lineage>
        <taxon>Eukaryota</taxon>
        <taxon>Metazoa</taxon>
        <taxon>Ecdysozoa</taxon>
        <taxon>Arthropoda</taxon>
        <taxon>Hexapoda</taxon>
        <taxon>Insecta</taxon>
        <taxon>Pterygota</taxon>
        <taxon>Neoptera</taxon>
        <taxon>Endopterygota</taxon>
        <taxon>Coleoptera</taxon>
        <taxon>Polyphaga</taxon>
        <taxon>Cucujiformia</taxon>
        <taxon>Chrysomeloidea</taxon>
        <taxon>Cerambycidae</taxon>
        <taxon>Lamiinae</taxon>
        <taxon>Acanthocinini</taxon>
        <taxon>Exocentrus</taxon>
    </lineage>
</organism>
<dbReference type="PROSITE" id="PS50090">
    <property type="entry name" value="MYB_LIKE"/>
    <property type="match status" value="1"/>
</dbReference>
<name>A0AAV8V5F5_9CUCU</name>
<reference evidence="3 4" key="1">
    <citation type="journal article" date="2023" name="Insect Mol. Biol.">
        <title>Genome sequencing provides insights into the evolution of gene families encoding plant cell wall-degrading enzymes in longhorned beetles.</title>
        <authorList>
            <person name="Shin N.R."/>
            <person name="Okamura Y."/>
            <person name="Kirsch R."/>
            <person name="Pauchet Y."/>
        </authorList>
    </citation>
    <scope>NUCLEOTIDE SEQUENCE [LARGE SCALE GENOMIC DNA]</scope>
    <source>
        <strain evidence="3">EAD_L_NR</strain>
    </source>
</reference>
<dbReference type="AlphaFoldDB" id="A0AAV8V5F5"/>
<evidence type="ECO:0000313" key="4">
    <source>
        <dbReference type="Proteomes" id="UP001159042"/>
    </source>
</evidence>
<proteinExistence type="predicted"/>
<evidence type="ECO:0000256" key="1">
    <source>
        <dbReference type="SAM" id="MobiDB-lite"/>
    </source>
</evidence>
<gene>
    <name evidence="3" type="ORF">NQ315_013330</name>
</gene>
<feature type="domain" description="Myb-like" evidence="2">
    <location>
        <begin position="105"/>
        <end position="164"/>
    </location>
</feature>
<evidence type="ECO:0000313" key="3">
    <source>
        <dbReference type="EMBL" id="KAJ8909420.1"/>
    </source>
</evidence>
<keyword evidence="4" id="KW-1185">Reference proteome</keyword>
<protein>
    <recommendedName>
        <fullName evidence="2">Myb-like domain-containing protein</fullName>
    </recommendedName>
</protein>
<dbReference type="InterPro" id="IPR001005">
    <property type="entry name" value="SANT/Myb"/>
</dbReference>
<accession>A0AAV8V5F5</accession>
<dbReference type="EMBL" id="JANEYG010000583">
    <property type="protein sequence ID" value="KAJ8909420.1"/>
    <property type="molecule type" value="Genomic_DNA"/>
</dbReference>
<dbReference type="Gene3D" id="1.10.10.60">
    <property type="entry name" value="Homeodomain-like"/>
    <property type="match status" value="1"/>
</dbReference>
<feature type="compositionally biased region" description="Polar residues" evidence="1">
    <location>
        <begin position="50"/>
        <end position="74"/>
    </location>
</feature>
<sequence length="187" mass="21461">MNEEGDVLIEDQVSKQLMWISQNNIAFDRQNNVTFKGFDQMNNQCQASLSISPEDSNEQNEIANDSNHRNNSISEGDLDQVLDSQVNEDSETPDNIEASSSVFGKNIWTPNNTLALISAIEERYEDMHHVIKRKTFWTVISNVLASENIQFTEKACQKKWFNLMRTYKATLDAKNKSGRAPTRFIFF</sequence>
<feature type="region of interest" description="Disordered" evidence="1">
    <location>
        <begin position="50"/>
        <end position="75"/>
    </location>
</feature>
<dbReference type="Pfam" id="PF13837">
    <property type="entry name" value="Myb_DNA-bind_4"/>
    <property type="match status" value="1"/>
</dbReference>
<comment type="caution">
    <text evidence="3">The sequence shown here is derived from an EMBL/GenBank/DDBJ whole genome shotgun (WGS) entry which is preliminary data.</text>
</comment>
<dbReference type="Proteomes" id="UP001159042">
    <property type="component" value="Unassembled WGS sequence"/>
</dbReference>